<name>A0A8J7HJR3_9CYAN</name>
<sequence>MSREDDMELALSDSQAMIDQQPAIALTIHYTAISDHSEILCLITS</sequence>
<comment type="caution">
    <text evidence="1">The sequence shown here is derived from an EMBL/GenBank/DDBJ whole genome shotgun (WGS) entry which is preliminary data.</text>
</comment>
<accession>A0A8J7HJR3</accession>
<keyword evidence="2" id="KW-1185">Reference proteome</keyword>
<evidence type="ECO:0000313" key="2">
    <source>
        <dbReference type="Proteomes" id="UP000599391"/>
    </source>
</evidence>
<organism evidence="1 2">
    <name type="scientific">Atlanticothrix silvestris CENA357</name>
    <dbReference type="NCBI Taxonomy" id="1725252"/>
    <lineage>
        <taxon>Bacteria</taxon>
        <taxon>Bacillati</taxon>
        <taxon>Cyanobacteriota</taxon>
        <taxon>Cyanophyceae</taxon>
        <taxon>Nostocales</taxon>
        <taxon>Nodulariaceae</taxon>
        <taxon>Atlanticothrix</taxon>
        <taxon>Atlanticothrix silvestris</taxon>
    </lineage>
</organism>
<dbReference type="AlphaFoldDB" id="A0A8J7HJR3"/>
<protein>
    <submittedName>
        <fullName evidence="1">Uncharacterized protein</fullName>
    </submittedName>
</protein>
<dbReference type="EMBL" id="JAECZB010000105">
    <property type="protein sequence ID" value="MBH8556108.1"/>
    <property type="molecule type" value="Genomic_DNA"/>
</dbReference>
<dbReference type="Proteomes" id="UP000599391">
    <property type="component" value="Unassembled WGS sequence"/>
</dbReference>
<reference evidence="1 2" key="1">
    <citation type="journal article" date="2021" name="Int. J. Syst. Evol. Microbiol.">
        <title>Amazonocrinis nigriterrae gen. nov., sp. nov., Atlanticothrix silvestris gen. nov., sp. nov. and Dendronalium phyllosphericum gen. nov., sp. nov., nostocacean cyanobacteria from Brazilian environments.</title>
        <authorList>
            <person name="Alvarenga D.O."/>
            <person name="Andreote A.P.D."/>
            <person name="Branco L.H.Z."/>
            <person name="Delbaje E."/>
            <person name="Cruz R.B."/>
            <person name="Varani A.M."/>
            <person name="Fiore M.F."/>
        </authorList>
    </citation>
    <scope>NUCLEOTIDE SEQUENCE [LARGE SCALE GENOMIC DNA]</scope>
    <source>
        <strain evidence="1 2">CENA357</strain>
    </source>
</reference>
<gene>
    <name evidence="1" type="ORF">I8751_27975</name>
</gene>
<dbReference type="RefSeq" id="WP_214442305.1">
    <property type="nucleotide sequence ID" value="NZ_JAECZB010000105.1"/>
</dbReference>
<evidence type="ECO:0000313" key="1">
    <source>
        <dbReference type="EMBL" id="MBH8556108.1"/>
    </source>
</evidence>
<proteinExistence type="predicted"/>